<dbReference type="PATRIC" id="fig|992026.3.peg.526"/>
<keyword evidence="2" id="KW-0081">Bacteriolytic enzyme</keyword>
<dbReference type="Gene3D" id="1.10.530.40">
    <property type="match status" value="1"/>
</dbReference>
<dbReference type="GO" id="GO:0003796">
    <property type="term" value="F:lysozyme activity"/>
    <property type="evidence" value="ECO:0007669"/>
    <property type="project" value="UniProtKB-EC"/>
</dbReference>
<proteinExistence type="predicted"/>
<evidence type="ECO:0000256" key="2">
    <source>
        <dbReference type="ARBA" id="ARBA00022638"/>
    </source>
</evidence>
<gene>
    <name evidence="3" type="primary">lz1</name>
    <name evidence="3" type="ORF">HPNQ4099_0537</name>
</gene>
<protein>
    <submittedName>
        <fullName evidence="3">Lysozyme</fullName>
        <ecNumber evidence="3">3.2.1.17</ecNumber>
    </submittedName>
</protein>
<evidence type="ECO:0000313" key="4">
    <source>
        <dbReference type="Proteomes" id="UP000003402"/>
    </source>
</evidence>
<keyword evidence="3" id="KW-0378">Hydrolase</keyword>
<dbReference type="InterPro" id="IPR023346">
    <property type="entry name" value="Lysozyme-like_dom_sf"/>
</dbReference>
<name>J0IYK7_HELPX</name>
<organism evidence="3 4">
    <name type="scientific">Helicobacter pylori NQ4099</name>
    <dbReference type="NCBI Taxonomy" id="992026"/>
    <lineage>
        <taxon>Bacteria</taxon>
        <taxon>Pseudomonadati</taxon>
        <taxon>Campylobacterota</taxon>
        <taxon>Epsilonproteobacteria</taxon>
        <taxon>Campylobacterales</taxon>
        <taxon>Helicobacteraceae</taxon>
        <taxon>Helicobacter</taxon>
    </lineage>
</organism>
<reference evidence="3 4" key="1">
    <citation type="journal article" date="2013" name="Pathog. Dis.">
        <title>Genome sequences of 65 Helicobacter pylori strains isolated from asymptomatic individuals and patients with gastric cancer, peptic ulcer disease, or gastritis.</title>
        <authorList>
            <person name="Blanchard T.G."/>
            <person name="Czinn S.J."/>
            <person name="Correa P."/>
            <person name="Nakazawa T."/>
            <person name="Keelan M."/>
            <person name="Morningstar L."/>
            <person name="Santana-Cruz I."/>
            <person name="Maroo A."/>
            <person name="McCracken C."/>
            <person name="Shefchek K."/>
            <person name="Daugherty S."/>
            <person name="Song Y."/>
            <person name="Fraser C.M."/>
            <person name="Fricke W.F."/>
        </authorList>
    </citation>
    <scope>NUCLEOTIDE SEQUENCE [LARGE SCALE GENOMIC DNA]</scope>
    <source>
        <strain evidence="3 4">NQ4099</strain>
    </source>
</reference>
<evidence type="ECO:0000313" key="3">
    <source>
        <dbReference type="EMBL" id="EJB30367.1"/>
    </source>
</evidence>
<dbReference type="EMBL" id="AKNU01000002">
    <property type="protein sequence ID" value="EJB30367.1"/>
    <property type="molecule type" value="Genomic_DNA"/>
</dbReference>
<dbReference type="Proteomes" id="UP000003402">
    <property type="component" value="Unassembled WGS sequence"/>
</dbReference>
<accession>J0IYK7</accession>
<dbReference type="AlphaFoldDB" id="J0IYK7"/>
<dbReference type="GO" id="GO:0042742">
    <property type="term" value="P:defense response to bacterium"/>
    <property type="evidence" value="ECO:0007669"/>
    <property type="project" value="UniProtKB-KW"/>
</dbReference>
<dbReference type="GO" id="GO:0031640">
    <property type="term" value="P:killing of cells of another organism"/>
    <property type="evidence" value="ECO:0007669"/>
    <property type="project" value="UniProtKB-KW"/>
</dbReference>
<keyword evidence="3" id="KW-0326">Glycosidase</keyword>
<dbReference type="SUPFAM" id="SSF53955">
    <property type="entry name" value="Lysozyme-like"/>
    <property type="match status" value="1"/>
</dbReference>
<evidence type="ECO:0000256" key="1">
    <source>
        <dbReference type="ARBA" id="ARBA00022529"/>
    </source>
</evidence>
<dbReference type="EC" id="3.2.1.17" evidence="3"/>
<dbReference type="InterPro" id="IPR023347">
    <property type="entry name" value="Lysozyme_dom_sf"/>
</dbReference>
<comment type="caution">
    <text evidence="3">The sequence shown here is derived from an EMBL/GenBank/DDBJ whole genome shotgun (WGS) entry which is preliminary data.</text>
</comment>
<dbReference type="RefSeq" id="WP_001874138.1">
    <property type="nucleotide sequence ID" value="NZ_AKNU01000002.1"/>
</dbReference>
<sequence>MILAASFLIVDLEGFSPSIYTDKTGHPTIGYGYNLSVYSY</sequence>
<keyword evidence="1" id="KW-0929">Antimicrobial</keyword>